<dbReference type="GO" id="GO:0006355">
    <property type="term" value="P:regulation of DNA-templated transcription"/>
    <property type="evidence" value="ECO:0007669"/>
    <property type="project" value="InterPro"/>
</dbReference>
<dbReference type="InterPro" id="IPR019844">
    <property type="entry name" value="CSD_CS"/>
</dbReference>
<dbReference type="GO" id="GO:0003677">
    <property type="term" value="F:DNA binding"/>
    <property type="evidence" value="ECO:0007669"/>
    <property type="project" value="UniProtKB-KW"/>
</dbReference>
<dbReference type="OrthoDB" id="9810590at2"/>
<comment type="caution">
    <text evidence="7">The sequence shown here is derived from an EMBL/GenBank/DDBJ whole genome shotgun (WGS) entry which is preliminary data.</text>
</comment>
<reference evidence="7 8" key="1">
    <citation type="journal article" date="2019" name="Syst. Appl. Microbiol.">
        <title>New species of pathogenic Pseudomonas isolated from citrus in Tunisia: Proposal of Pseudomonas kairouanensis sp. nov. and Pseudomonas nabeulensis sp. nov.</title>
        <authorList>
            <person name="Oueslati M."/>
            <person name="Mulet M."/>
            <person name="Gomila M."/>
            <person name="Berge O."/>
            <person name="Hajlaoui M.R."/>
            <person name="Lalucat J."/>
            <person name="Sadfi-Zouaoui N."/>
            <person name="Garcia-Valdes E."/>
        </authorList>
    </citation>
    <scope>NUCLEOTIDE SEQUENCE [LARGE SCALE GENOMIC DNA]</scope>
    <source>
        <strain evidence="7 8">KC12</strain>
    </source>
</reference>
<dbReference type="InterPro" id="IPR002059">
    <property type="entry name" value="CSP_DNA-bd"/>
</dbReference>
<dbReference type="RefSeq" id="WP_135291968.1">
    <property type="nucleotide sequence ID" value="NZ_QUZU01000053.1"/>
</dbReference>
<dbReference type="Proteomes" id="UP000297391">
    <property type="component" value="Unassembled WGS sequence"/>
</dbReference>
<dbReference type="InterPro" id="IPR012340">
    <property type="entry name" value="NA-bd_OB-fold"/>
</dbReference>
<dbReference type="PROSITE" id="PS51857">
    <property type="entry name" value="CSD_2"/>
    <property type="match status" value="1"/>
</dbReference>
<name>A0A4Z0AE79_9PSED</name>
<dbReference type="InterPro" id="IPR011129">
    <property type="entry name" value="CSD"/>
</dbReference>
<evidence type="ECO:0000256" key="3">
    <source>
        <dbReference type="ARBA" id="ARBA00022490"/>
    </source>
</evidence>
<evidence type="ECO:0000259" key="6">
    <source>
        <dbReference type="PROSITE" id="PS51857"/>
    </source>
</evidence>
<dbReference type="PROSITE" id="PS00352">
    <property type="entry name" value="CSD_1"/>
    <property type="match status" value="1"/>
</dbReference>
<dbReference type="AlphaFoldDB" id="A0A4Z0AE79"/>
<protein>
    <recommendedName>
        <fullName evidence="2">Cold shock-like protein CspD</fullName>
    </recommendedName>
</protein>
<dbReference type="CDD" id="cd04458">
    <property type="entry name" value="CSP_CDS"/>
    <property type="match status" value="1"/>
</dbReference>
<dbReference type="InterPro" id="IPR012156">
    <property type="entry name" value="Cold_shock_CspA"/>
</dbReference>
<evidence type="ECO:0000256" key="2">
    <source>
        <dbReference type="ARBA" id="ARBA00022318"/>
    </source>
</evidence>
<dbReference type="FunFam" id="2.40.50.140:FF:000006">
    <property type="entry name" value="Cold shock protein CspC"/>
    <property type="match status" value="1"/>
</dbReference>
<keyword evidence="3" id="KW-0963">Cytoplasm</keyword>
<dbReference type="NCBIfam" id="TIGR02381">
    <property type="entry name" value="cspD"/>
    <property type="match status" value="1"/>
</dbReference>
<accession>A0A4Z0AE79</accession>
<dbReference type="SMART" id="SM00357">
    <property type="entry name" value="CSP"/>
    <property type="match status" value="1"/>
</dbReference>
<dbReference type="Gene3D" id="2.40.50.140">
    <property type="entry name" value="Nucleic acid-binding proteins"/>
    <property type="match status" value="1"/>
</dbReference>
<gene>
    <name evidence="7" type="primary">cspD</name>
    <name evidence="7" type="ORF">DYL59_27485</name>
</gene>
<dbReference type="PANTHER" id="PTHR11544">
    <property type="entry name" value="COLD SHOCK DOMAIN CONTAINING PROTEINS"/>
    <property type="match status" value="1"/>
</dbReference>
<proteinExistence type="predicted"/>
<evidence type="ECO:0000256" key="4">
    <source>
        <dbReference type="ARBA" id="ARBA00023125"/>
    </source>
</evidence>
<dbReference type="Pfam" id="PF00313">
    <property type="entry name" value="CSD"/>
    <property type="match status" value="1"/>
</dbReference>
<sequence length="92" mass="10124">MSAVKIKGKVKWFNNAKGYGFINEDGKTEDLFAHYSAIIMDGYKTLKAGQLVSFEIIQGPKGLHAVNIDAVKVEAHEKNTAPHAHNEKKLTA</sequence>
<dbReference type="EMBL" id="QUZU01000053">
    <property type="protein sequence ID" value="TFY84915.1"/>
    <property type="molecule type" value="Genomic_DNA"/>
</dbReference>
<dbReference type="InterPro" id="IPR012751">
    <property type="entry name" value="CspD"/>
</dbReference>
<evidence type="ECO:0000313" key="8">
    <source>
        <dbReference type="Proteomes" id="UP000297391"/>
    </source>
</evidence>
<dbReference type="PIRSF" id="PIRSF002599">
    <property type="entry name" value="Cold_shock_A"/>
    <property type="match status" value="1"/>
</dbReference>
<dbReference type="SUPFAM" id="SSF50249">
    <property type="entry name" value="Nucleic acid-binding proteins"/>
    <property type="match status" value="1"/>
</dbReference>
<dbReference type="GO" id="GO:0005829">
    <property type="term" value="C:cytosol"/>
    <property type="evidence" value="ECO:0007669"/>
    <property type="project" value="UniProtKB-ARBA"/>
</dbReference>
<dbReference type="InterPro" id="IPR050181">
    <property type="entry name" value="Cold_shock_domain"/>
</dbReference>
<evidence type="ECO:0000313" key="7">
    <source>
        <dbReference type="EMBL" id="TFY84915.1"/>
    </source>
</evidence>
<evidence type="ECO:0000256" key="1">
    <source>
        <dbReference type="ARBA" id="ARBA00004496"/>
    </source>
</evidence>
<keyword evidence="8" id="KW-1185">Reference proteome</keyword>
<keyword evidence="4" id="KW-0238">DNA-binding</keyword>
<comment type="subcellular location">
    <subcellularLocation>
        <location evidence="1 5">Cytoplasm</location>
    </subcellularLocation>
</comment>
<evidence type="ECO:0000256" key="5">
    <source>
        <dbReference type="RuleBase" id="RU000408"/>
    </source>
</evidence>
<feature type="domain" description="CSD" evidence="6">
    <location>
        <begin position="5"/>
        <end position="70"/>
    </location>
</feature>
<dbReference type="PRINTS" id="PR00050">
    <property type="entry name" value="COLDSHOCK"/>
</dbReference>
<organism evidence="7 8">
    <name type="scientific">Pseudomonas kairouanensis</name>
    <dbReference type="NCBI Taxonomy" id="2293832"/>
    <lineage>
        <taxon>Bacteria</taxon>
        <taxon>Pseudomonadati</taxon>
        <taxon>Pseudomonadota</taxon>
        <taxon>Gammaproteobacteria</taxon>
        <taxon>Pseudomonadales</taxon>
        <taxon>Pseudomonadaceae</taxon>
        <taxon>Pseudomonas</taxon>
    </lineage>
</organism>